<evidence type="ECO:0000259" key="2">
    <source>
        <dbReference type="Pfam" id="PF04059"/>
    </source>
</evidence>
<accession>A0A084GC29</accession>
<sequence length="551" mass="60602">MTSPNPWSKTGLGLKGDSPDTALPAPNSPQPCLSMGGHQEARTADPQIPKTPPCISNAPGSTQAGTPIEPPSALACMPMAVIDKQASESQRDARKLSPTASCFQPSSSFLVNSRHDALGGSYAPLMSPYAAMTSQLSSAELGVSRHLLFTSSSSTVIPADVDVFMETLRQLGFQCKGTRVSQALGTFTSVYFTDIRDACFVFANSYRSHMNWNVQYVSGITNANPPPSCTALPEGQIMVVATVQSGVKLDDHGAEAAICQLLHSHSEIFSMKQLAPFRGGVFRVIVEYCDAGAAHRAVTRLTGMAIEGVQIEATAHSQDLTTPSNRFLQIPADQMIHREGYVGEISCISEESPSRADGPGYKQVGGIQQQVERLPMSPDSLRSPGSMYSVIMLRNIPNKVDQAMLKRIVDESSWGKYDFMYLRIDFANDCKNCFKSDKVAEISYATIQGKDCLVQKFRNSSVMLEPPHYRPKLFFTSNGPKPELAGQEEPFPKPDNQSKMKRSCENAEHVGQHFRDEQRRRRSQYDRGTRLAALEEYEYDASIQHPHDQRY</sequence>
<organism evidence="3 4">
    <name type="scientific">Pseudallescheria apiosperma</name>
    <name type="common">Scedosporium apiospermum</name>
    <dbReference type="NCBI Taxonomy" id="563466"/>
    <lineage>
        <taxon>Eukaryota</taxon>
        <taxon>Fungi</taxon>
        <taxon>Dikarya</taxon>
        <taxon>Ascomycota</taxon>
        <taxon>Pezizomycotina</taxon>
        <taxon>Sordariomycetes</taxon>
        <taxon>Hypocreomycetidae</taxon>
        <taxon>Microascales</taxon>
        <taxon>Microascaceae</taxon>
        <taxon>Scedosporium</taxon>
    </lineage>
</organism>
<dbReference type="HOGENOM" id="CLU_494454_0_0_1"/>
<dbReference type="EMBL" id="JOWA01000087">
    <property type="protein sequence ID" value="KEZ44891.1"/>
    <property type="molecule type" value="Genomic_DNA"/>
</dbReference>
<dbReference type="KEGG" id="sapo:SAPIO_CDS3026"/>
<evidence type="ECO:0000313" key="4">
    <source>
        <dbReference type="Proteomes" id="UP000028545"/>
    </source>
</evidence>
<name>A0A084GC29_PSEDA</name>
<dbReference type="AlphaFoldDB" id="A0A084GC29"/>
<dbReference type="RefSeq" id="XP_016644690.1">
    <property type="nucleotide sequence ID" value="XM_016785908.1"/>
</dbReference>
<feature type="compositionally biased region" description="Basic and acidic residues" evidence="1">
    <location>
        <begin position="490"/>
        <end position="527"/>
    </location>
</feature>
<proteinExistence type="predicted"/>
<dbReference type="GeneID" id="27722098"/>
<feature type="region of interest" description="Disordered" evidence="1">
    <location>
        <begin position="1"/>
        <end position="68"/>
    </location>
</feature>
<protein>
    <recommendedName>
        <fullName evidence="2">Mei2-like C-terminal RNA recognition motif domain-containing protein</fullName>
    </recommendedName>
</protein>
<evidence type="ECO:0000313" key="3">
    <source>
        <dbReference type="EMBL" id="KEZ44891.1"/>
    </source>
</evidence>
<dbReference type="VEuPathDB" id="FungiDB:SAPIO_CDS3026"/>
<dbReference type="Pfam" id="PF04059">
    <property type="entry name" value="RRM_2"/>
    <property type="match status" value="1"/>
</dbReference>
<gene>
    <name evidence="3" type="ORF">SAPIO_CDS3026</name>
</gene>
<dbReference type="OrthoDB" id="417481at2759"/>
<evidence type="ECO:0000256" key="1">
    <source>
        <dbReference type="SAM" id="MobiDB-lite"/>
    </source>
</evidence>
<feature type="region of interest" description="Disordered" evidence="1">
    <location>
        <begin position="477"/>
        <end position="527"/>
    </location>
</feature>
<dbReference type="InterPro" id="IPR007201">
    <property type="entry name" value="Mei2-like_Rrm_C"/>
</dbReference>
<feature type="domain" description="Mei2-like C-terminal RNA recognition motif" evidence="2">
    <location>
        <begin position="390"/>
        <end position="431"/>
    </location>
</feature>
<reference evidence="3 4" key="1">
    <citation type="journal article" date="2014" name="Genome Announc.">
        <title>Draft genome sequence of the pathogenic fungus Scedosporium apiospermum.</title>
        <authorList>
            <person name="Vandeputte P."/>
            <person name="Ghamrawi S."/>
            <person name="Rechenmann M."/>
            <person name="Iltis A."/>
            <person name="Giraud S."/>
            <person name="Fleury M."/>
            <person name="Thornton C."/>
            <person name="Delhaes L."/>
            <person name="Meyer W."/>
            <person name="Papon N."/>
            <person name="Bouchara J.P."/>
        </authorList>
    </citation>
    <scope>NUCLEOTIDE SEQUENCE [LARGE SCALE GENOMIC DNA]</scope>
    <source>
        <strain evidence="3 4">IHEM 14462</strain>
    </source>
</reference>
<dbReference type="Proteomes" id="UP000028545">
    <property type="component" value="Unassembled WGS sequence"/>
</dbReference>
<keyword evidence="4" id="KW-1185">Reference proteome</keyword>
<comment type="caution">
    <text evidence="3">The sequence shown here is derived from an EMBL/GenBank/DDBJ whole genome shotgun (WGS) entry which is preliminary data.</text>
</comment>